<accession>A0A829Q4I5</accession>
<dbReference type="Proteomes" id="UP000020103">
    <property type="component" value="Unassembled WGS sequence"/>
</dbReference>
<dbReference type="PANTHER" id="PTHR48100:SF1">
    <property type="entry name" value="HISTIDINE PHOSPHATASE FAMILY PROTEIN-RELATED"/>
    <property type="match status" value="1"/>
</dbReference>
<protein>
    <recommendedName>
        <fullName evidence="4">RNase H type-1 domain-containing protein</fullName>
    </recommendedName>
</protein>
<sequence length="606" mass="66729">MKADVAQQRLLVDLASVDAELTRVAHRRANPPERQEHGELQAQQRTILDEVGALAIALEDLDEQVAKLDAEVTAVRQREDRDRSLLASGSTNAKELTEIQHELDTLERRQSSLEDSELELMERREELQKQQASAQAKADTIAERLSEIERIQRAVAIDTDAEENQVRQRRDGLASSIDGLLLETYERQRRSGGAGAGFLQGNKCGACRIELDRGELAGSRRPMPTRCCGAPSAARFWCAREGSGRSRRWFTRQPGSGRIRRGGVFSRSPDGVGEACDAIGHATNNVAEYRGLIAGLAEAARLGATEVSVSMDSKLVVEQMSGRWKVKHPDLITLYQQAVTAAMQFESVDYRWIPRERNKHADRLANEAMDRASGIEPKKPKEIAEIKGTKPADTAPGWTGARGKPTRMLLLRHGQTELSVQRRYSGRGNPELTELGREQAARAARYLASRGGIAAVISSPLSRAKETAAAAAGALGVPLTVDDDLIETDFGKWEGLTFSEASERDPELHRQWLSYTSITPPEGESFDTVHHRVRRARNRIIAEYGGATVLVVSHVTPIKTLLRLALDAGPSVLYRLHLDLASLSIAEFYSDGPASVRLVNETSYLT</sequence>
<dbReference type="CDD" id="cd07067">
    <property type="entry name" value="HP_PGM_like"/>
    <property type="match status" value="1"/>
</dbReference>
<dbReference type="Pfam" id="PF24481">
    <property type="entry name" value="CT398_CC"/>
    <property type="match status" value="1"/>
</dbReference>
<dbReference type="InterPro" id="IPR056003">
    <property type="entry name" value="CT398_CC_hairpin"/>
</dbReference>
<feature type="domain" description="RNase H type-1" evidence="4">
    <location>
        <begin position="223"/>
        <end position="378"/>
    </location>
</feature>
<dbReference type="Gene3D" id="1.10.287.1490">
    <property type="match status" value="1"/>
</dbReference>
<feature type="coiled-coil region" evidence="3">
    <location>
        <begin position="51"/>
        <end position="144"/>
    </location>
</feature>
<comment type="caution">
    <text evidence="5">The sequence shown here is derived from an EMBL/GenBank/DDBJ whole genome shotgun (WGS) entry which is preliminary data.</text>
</comment>
<dbReference type="InterPro" id="IPR050275">
    <property type="entry name" value="PGM_Phosphatase"/>
</dbReference>
<dbReference type="NCBIfam" id="NF005567">
    <property type="entry name" value="PRK07238.1"/>
    <property type="match status" value="1"/>
</dbReference>
<evidence type="ECO:0000256" key="1">
    <source>
        <dbReference type="PIRSR" id="PIRSR613078-1"/>
    </source>
</evidence>
<proteinExistence type="predicted"/>
<evidence type="ECO:0000256" key="2">
    <source>
        <dbReference type="PIRSR" id="PIRSR613078-2"/>
    </source>
</evidence>
<dbReference type="AlphaFoldDB" id="A0A829Q4I5"/>
<evidence type="ECO:0000313" key="5">
    <source>
        <dbReference type="EMBL" id="EUA47605.1"/>
    </source>
</evidence>
<dbReference type="InterPro" id="IPR002156">
    <property type="entry name" value="RNaseH_domain"/>
</dbReference>
<dbReference type="CDD" id="cd09279">
    <property type="entry name" value="RNase_HI_like"/>
    <property type="match status" value="1"/>
</dbReference>
<dbReference type="GO" id="GO:0005737">
    <property type="term" value="C:cytoplasm"/>
    <property type="evidence" value="ECO:0007669"/>
    <property type="project" value="TreeGrafter"/>
</dbReference>
<name>A0A829Q4I5_9MYCO</name>
<dbReference type="InterPro" id="IPR029033">
    <property type="entry name" value="His_PPase_superfam"/>
</dbReference>
<evidence type="ECO:0000259" key="4">
    <source>
        <dbReference type="PROSITE" id="PS50879"/>
    </source>
</evidence>
<dbReference type="SMART" id="SM00855">
    <property type="entry name" value="PGAM"/>
    <property type="match status" value="1"/>
</dbReference>
<evidence type="ECO:0000256" key="3">
    <source>
        <dbReference type="SAM" id="Coils"/>
    </source>
</evidence>
<keyword evidence="3" id="KW-0175">Coiled coil</keyword>
<dbReference type="PROSITE" id="PS50879">
    <property type="entry name" value="RNASE_H_1"/>
    <property type="match status" value="1"/>
</dbReference>
<dbReference type="Pfam" id="PF13456">
    <property type="entry name" value="RVT_3"/>
    <property type="match status" value="1"/>
</dbReference>
<reference evidence="5 6" key="1">
    <citation type="submission" date="2013-12" db="EMBL/GenBank/DDBJ databases">
        <authorList>
            <person name="Madinger N."/>
            <person name="Lenaerts A."/>
            <person name="Ordway D."/>
            <person name="DeGroote M.A."/>
            <person name="Parker T."/>
            <person name="Sizemore C."/>
            <person name="Tallon L.J."/>
            <person name="Sadzewicz L.K."/>
            <person name="Sengamalay N."/>
            <person name="Fraser C.M."/>
            <person name="Hine E."/>
            <person name="Shefchek K.A."/>
            <person name="Das S.P."/>
            <person name="Tettelin H."/>
        </authorList>
    </citation>
    <scope>NUCLEOTIDE SEQUENCE [LARGE SCALE GENOMIC DNA]</scope>
    <source>
        <strain evidence="5 6">21</strain>
    </source>
</reference>
<dbReference type="PANTHER" id="PTHR48100">
    <property type="entry name" value="BROAD-SPECIFICITY PHOSPHATASE YOR283W-RELATED"/>
    <property type="match status" value="1"/>
</dbReference>
<feature type="active site" description="Tele-phosphohistidine intermediate" evidence="1">
    <location>
        <position position="413"/>
    </location>
</feature>
<dbReference type="EMBL" id="JAOF01000001">
    <property type="protein sequence ID" value="EUA47605.1"/>
    <property type="molecule type" value="Genomic_DNA"/>
</dbReference>
<gene>
    <name evidence="5" type="ORF">I543_2003</name>
</gene>
<dbReference type="Gene3D" id="3.40.50.1240">
    <property type="entry name" value="Phosphoglycerate mutase-like"/>
    <property type="match status" value="1"/>
</dbReference>
<dbReference type="InterPro" id="IPR012337">
    <property type="entry name" value="RNaseH-like_sf"/>
</dbReference>
<dbReference type="GO" id="GO:0004523">
    <property type="term" value="F:RNA-DNA hybrid ribonuclease activity"/>
    <property type="evidence" value="ECO:0007669"/>
    <property type="project" value="InterPro"/>
</dbReference>
<dbReference type="GO" id="GO:0003676">
    <property type="term" value="F:nucleic acid binding"/>
    <property type="evidence" value="ECO:0007669"/>
    <property type="project" value="InterPro"/>
</dbReference>
<dbReference type="InterPro" id="IPR013078">
    <property type="entry name" value="His_Pase_superF_clade-1"/>
</dbReference>
<evidence type="ECO:0000313" key="6">
    <source>
        <dbReference type="Proteomes" id="UP000020103"/>
    </source>
</evidence>
<organism evidence="5 6">
    <name type="scientific">Mycobacteroides abscessus 21</name>
    <dbReference type="NCBI Taxonomy" id="1299324"/>
    <lineage>
        <taxon>Bacteria</taxon>
        <taxon>Bacillati</taxon>
        <taxon>Actinomycetota</taxon>
        <taxon>Actinomycetes</taxon>
        <taxon>Mycobacteriales</taxon>
        <taxon>Mycobacteriaceae</taxon>
        <taxon>Mycobacteroides</taxon>
        <taxon>Mycobacteroides abscessus</taxon>
    </lineage>
</organism>
<dbReference type="GO" id="GO:0016791">
    <property type="term" value="F:phosphatase activity"/>
    <property type="evidence" value="ECO:0007669"/>
    <property type="project" value="TreeGrafter"/>
</dbReference>
<dbReference type="Pfam" id="PF00300">
    <property type="entry name" value="His_Phos_1"/>
    <property type="match status" value="1"/>
</dbReference>
<dbReference type="InterPro" id="IPR036397">
    <property type="entry name" value="RNaseH_sf"/>
</dbReference>
<feature type="binding site" evidence="2">
    <location>
        <position position="463"/>
    </location>
    <ligand>
        <name>substrate</name>
    </ligand>
</feature>
<dbReference type="SUPFAM" id="SSF53098">
    <property type="entry name" value="Ribonuclease H-like"/>
    <property type="match status" value="1"/>
</dbReference>
<dbReference type="Gene3D" id="3.30.420.10">
    <property type="entry name" value="Ribonuclease H-like superfamily/Ribonuclease H"/>
    <property type="match status" value="1"/>
</dbReference>
<feature type="active site" description="Proton donor/acceptor" evidence="1">
    <location>
        <position position="487"/>
    </location>
</feature>
<dbReference type="SUPFAM" id="SSF53254">
    <property type="entry name" value="Phosphoglycerate mutase-like"/>
    <property type="match status" value="1"/>
</dbReference>